<dbReference type="STRING" id="575788.VS_II0616"/>
<sequence>MDWNSVENEAIQSAKVWVHVPDETNSPQAGNSAIKAGLDASASGQPKLLWGGVLA</sequence>
<dbReference type="EMBL" id="FM954973">
    <property type="protein sequence ID" value="CAV26242.1"/>
    <property type="molecule type" value="Genomic_DNA"/>
</dbReference>
<evidence type="ECO:0000313" key="2">
    <source>
        <dbReference type="Proteomes" id="UP000009100"/>
    </source>
</evidence>
<organism evidence="1 2">
    <name type="scientific">Vibrio atlanticus (strain LGP32)</name>
    <name type="common">Vibrio splendidus (strain Mel32)</name>
    <dbReference type="NCBI Taxonomy" id="575788"/>
    <lineage>
        <taxon>Bacteria</taxon>
        <taxon>Pseudomonadati</taxon>
        <taxon>Pseudomonadota</taxon>
        <taxon>Gammaproteobacteria</taxon>
        <taxon>Vibrionales</taxon>
        <taxon>Vibrionaceae</taxon>
        <taxon>Vibrio</taxon>
    </lineage>
</organism>
<evidence type="ECO:0000313" key="1">
    <source>
        <dbReference type="EMBL" id="CAV26242.1"/>
    </source>
</evidence>
<reference evidence="1 2" key="1">
    <citation type="submission" date="2009-02" db="EMBL/GenBank/DDBJ databases">
        <title>Vibrio splendidus str. LGP32 complete genome.</title>
        <authorList>
            <person name="Mazel D."/>
            <person name="Le Roux F."/>
        </authorList>
    </citation>
    <scope>NUCLEOTIDE SEQUENCE [LARGE SCALE GENOMIC DNA]</scope>
    <source>
        <strain evidence="1 2">LGP32</strain>
    </source>
</reference>
<proteinExistence type="predicted"/>
<dbReference type="KEGG" id="vsp:VS_II0616"/>
<name>B7VRM8_VIBA3</name>
<accession>B7VRM8</accession>
<protein>
    <submittedName>
        <fullName evidence="1">Uncharacterized protein</fullName>
    </submittedName>
</protein>
<dbReference type="AlphaFoldDB" id="B7VRM8"/>
<dbReference type="HOGENOM" id="CLU_3031313_0_0_6"/>
<gene>
    <name evidence="1" type="ordered locus">VS_II0616</name>
</gene>
<dbReference type="Proteomes" id="UP000009100">
    <property type="component" value="Chromosome 2"/>
</dbReference>